<feature type="transmembrane region" description="Helical" evidence="7">
    <location>
        <begin position="395"/>
        <end position="415"/>
    </location>
</feature>
<keyword evidence="4 7" id="KW-0812">Transmembrane</keyword>
<keyword evidence="9" id="KW-1185">Reference proteome</keyword>
<dbReference type="InterPro" id="IPR036458">
    <property type="entry name" value="Na:dicarbo_symporter_sf"/>
</dbReference>
<evidence type="ECO:0000313" key="8">
    <source>
        <dbReference type="EMBL" id="MBC9130373.1"/>
    </source>
</evidence>
<feature type="transmembrane region" description="Helical" evidence="7">
    <location>
        <begin position="258"/>
        <end position="286"/>
    </location>
</feature>
<protein>
    <submittedName>
        <fullName evidence="8">Cation:dicarboxylase symporter family transporter</fullName>
    </submittedName>
</protein>
<keyword evidence="3" id="KW-0813">Transport</keyword>
<sequence>MAIYLNIILFILLLSGLIYLQLHFKNWSLSRKVFIALILGLAFGIILQLIYHNVNTTIIHQSVEWFNIIGNGYVKLLQMVVMPLIFVSILSAVAKLHNASSLGKISCSVISLLLFTTFISAIVAILVSYLFNLSADGLALGSLEQTRAIKLQDIKNNSLDSLNIPNMILAFIPSNPFQDLAGLRSTSIMGVVIFSVFLGIAALKLINDNPENGTTLLSGINLIQQWIMKLVRIIIQLTPFGIFALMTKMAATSDAKSIISLGIFIIASYTAIAIMFIIHGFLIALFGESFIGYFKKIIPVMSFAFTSRSSAASIPLNIQTQEKRFGVSKSIASFAASFGATIGQNGCAGIYPAMLAMMIAPTVNIELNLSFMIMLVLVVTISSIGVAGVGGGATYAALIVLPVMGLPIELVALLISIEPIIDMGRTALNVSGSMTAGIITSHLLNQIDKNQIEVN</sequence>
<dbReference type="SUPFAM" id="SSF118215">
    <property type="entry name" value="Proton glutamate symport protein"/>
    <property type="match status" value="1"/>
</dbReference>
<dbReference type="PRINTS" id="PR00173">
    <property type="entry name" value="EDTRNSPORT"/>
</dbReference>
<comment type="subcellular location">
    <subcellularLocation>
        <location evidence="1">Membrane</location>
        <topology evidence="1">Multi-pass membrane protein</topology>
    </subcellularLocation>
</comment>
<dbReference type="Proteomes" id="UP000651208">
    <property type="component" value="Unassembled WGS sequence"/>
</dbReference>
<evidence type="ECO:0000256" key="3">
    <source>
        <dbReference type="ARBA" id="ARBA00022448"/>
    </source>
</evidence>
<dbReference type="EMBL" id="JABURY010000006">
    <property type="protein sequence ID" value="MBC9130373.1"/>
    <property type="molecule type" value="Genomic_DNA"/>
</dbReference>
<reference evidence="8 9" key="1">
    <citation type="submission" date="2020-06" db="EMBL/GenBank/DDBJ databases">
        <title>Frischella cerana isolated from Apis cerana gut homogenate.</title>
        <authorList>
            <person name="Wolter L.A."/>
            <person name="Suenami S."/>
            <person name="Miyazaki R."/>
        </authorList>
    </citation>
    <scope>NUCLEOTIDE SEQUENCE [LARGE SCALE GENOMIC DNA]</scope>
    <source>
        <strain evidence="8 9">Ac13</strain>
    </source>
</reference>
<evidence type="ECO:0000256" key="2">
    <source>
        <dbReference type="ARBA" id="ARBA00006148"/>
    </source>
</evidence>
<comment type="caution">
    <text evidence="8">The sequence shown here is derived from an EMBL/GenBank/DDBJ whole genome shotgun (WGS) entry which is preliminary data.</text>
</comment>
<feature type="transmembrane region" description="Helical" evidence="7">
    <location>
        <begin position="226"/>
        <end position="246"/>
    </location>
</feature>
<dbReference type="PANTHER" id="PTHR42865">
    <property type="entry name" value="PROTON/GLUTAMATE-ASPARTATE SYMPORTER"/>
    <property type="match status" value="1"/>
</dbReference>
<evidence type="ECO:0000313" key="9">
    <source>
        <dbReference type="Proteomes" id="UP000651208"/>
    </source>
</evidence>
<keyword evidence="6 7" id="KW-0472">Membrane</keyword>
<feature type="transmembrane region" description="Helical" evidence="7">
    <location>
        <begin position="367"/>
        <end position="389"/>
    </location>
</feature>
<feature type="transmembrane region" description="Helical" evidence="7">
    <location>
        <begin position="72"/>
        <end position="93"/>
    </location>
</feature>
<evidence type="ECO:0000256" key="1">
    <source>
        <dbReference type="ARBA" id="ARBA00004141"/>
    </source>
</evidence>
<organism evidence="8 9">
    <name type="scientific">Frischella japonica</name>
    <dbReference type="NCBI Taxonomy" id="2741544"/>
    <lineage>
        <taxon>Bacteria</taxon>
        <taxon>Pseudomonadati</taxon>
        <taxon>Pseudomonadota</taxon>
        <taxon>Gammaproteobacteria</taxon>
        <taxon>Orbales</taxon>
        <taxon>Orbaceae</taxon>
        <taxon>Frischella</taxon>
    </lineage>
</organism>
<keyword evidence="5 7" id="KW-1133">Transmembrane helix</keyword>
<evidence type="ECO:0000256" key="4">
    <source>
        <dbReference type="ARBA" id="ARBA00022692"/>
    </source>
</evidence>
<feature type="transmembrane region" description="Helical" evidence="7">
    <location>
        <begin position="34"/>
        <end position="52"/>
    </location>
</feature>
<dbReference type="PANTHER" id="PTHR42865:SF5">
    <property type="entry name" value="L-CYSTINE TRANSPORTER TCYP"/>
    <property type="match status" value="1"/>
</dbReference>
<feature type="transmembrane region" description="Helical" evidence="7">
    <location>
        <begin position="6"/>
        <end position="22"/>
    </location>
</feature>
<feature type="transmembrane region" description="Helical" evidence="7">
    <location>
        <begin position="105"/>
        <end position="131"/>
    </location>
</feature>
<dbReference type="InterPro" id="IPR001991">
    <property type="entry name" value="Na-dicarboxylate_symporter"/>
</dbReference>
<evidence type="ECO:0000256" key="7">
    <source>
        <dbReference type="SAM" id="Phobius"/>
    </source>
</evidence>
<evidence type="ECO:0000256" key="5">
    <source>
        <dbReference type="ARBA" id="ARBA00022989"/>
    </source>
</evidence>
<comment type="similarity">
    <text evidence="2">Belongs to the dicarboxylate/amino acid:cation symporter (DAACS) (TC 2.A.23) family.</text>
</comment>
<dbReference type="RefSeq" id="WP_187754796.1">
    <property type="nucleotide sequence ID" value="NZ_JABURY010000006.1"/>
</dbReference>
<feature type="transmembrane region" description="Helical" evidence="7">
    <location>
        <begin position="187"/>
        <end position="206"/>
    </location>
</feature>
<evidence type="ECO:0000256" key="6">
    <source>
        <dbReference type="ARBA" id="ARBA00023136"/>
    </source>
</evidence>
<proteinExistence type="inferred from homology"/>
<dbReference type="Pfam" id="PF00375">
    <property type="entry name" value="SDF"/>
    <property type="match status" value="1"/>
</dbReference>
<gene>
    <name evidence="8" type="ORF">FcAc13_03510</name>
</gene>
<dbReference type="Gene3D" id="1.10.3860.10">
    <property type="entry name" value="Sodium:dicarboxylate symporter"/>
    <property type="match status" value="1"/>
</dbReference>
<name>A0ABR7QVW9_9GAMM</name>
<accession>A0ABR7QVW9</accession>